<name>A0A2Y9C7V2_9MICO</name>
<reference evidence="2 3" key="1">
    <citation type="submission" date="2016-10" db="EMBL/GenBank/DDBJ databases">
        <authorList>
            <person name="Cai Z."/>
        </authorList>
    </citation>
    <scope>NUCLEOTIDE SEQUENCE [LARGE SCALE GENOMIC DNA]</scope>
    <source>
        <strain evidence="2 3">CGMCC 1.10826</strain>
    </source>
</reference>
<evidence type="ECO:0000313" key="3">
    <source>
        <dbReference type="Proteomes" id="UP000250222"/>
    </source>
</evidence>
<protein>
    <submittedName>
        <fullName evidence="2">Uncharacterized conserved protein, DUF305 family</fullName>
    </submittedName>
</protein>
<evidence type="ECO:0000259" key="1">
    <source>
        <dbReference type="Pfam" id="PF03713"/>
    </source>
</evidence>
<dbReference type="Proteomes" id="UP000250222">
    <property type="component" value="Unassembled WGS sequence"/>
</dbReference>
<feature type="domain" description="DUF305" evidence="1">
    <location>
        <begin position="60"/>
        <end position="218"/>
    </location>
</feature>
<dbReference type="Pfam" id="PF03713">
    <property type="entry name" value="DUF305"/>
    <property type="match status" value="1"/>
</dbReference>
<evidence type="ECO:0000313" key="2">
    <source>
        <dbReference type="EMBL" id="SSA46883.1"/>
    </source>
</evidence>
<accession>A0A2Y9C7V2</accession>
<dbReference type="Gene3D" id="1.20.1260.10">
    <property type="match status" value="1"/>
</dbReference>
<dbReference type="EMBL" id="UETB01000019">
    <property type="protein sequence ID" value="SSA46883.1"/>
    <property type="molecule type" value="Genomic_DNA"/>
</dbReference>
<sequence>MSNAPHIPAASGSHSRVFPRRVAVAGAAGVLIALAAVLGLIAGSRLAVSAPQFPGEGSVDTGFARDMGVHHSQAVEMSVLIRDRTDDAELLSLALDVILTQQQQAGQMYAWLELWGLPQTSTHPAMSWMQDHSDPQAHGAGPGHMPGMATREDLNRLAAASGADAERLYLDLMVAHHEGGIEMAEYAADNAKNPAVKALAVSIVNSQSADLNVLSDLLAARSGPGLD</sequence>
<gene>
    <name evidence="2" type="ORF">SAMN05216184_11912</name>
</gene>
<organism evidence="2 3">
    <name type="scientific">Georgenia satyanarayanai</name>
    <dbReference type="NCBI Taxonomy" id="860221"/>
    <lineage>
        <taxon>Bacteria</taxon>
        <taxon>Bacillati</taxon>
        <taxon>Actinomycetota</taxon>
        <taxon>Actinomycetes</taxon>
        <taxon>Micrococcales</taxon>
        <taxon>Bogoriellaceae</taxon>
        <taxon>Georgenia</taxon>
    </lineage>
</organism>
<dbReference type="InterPro" id="IPR005183">
    <property type="entry name" value="DUF305_CopM-like"/>
</dbReference>
<dbReference type="OrthoDB" id="26872at2"/>
<dbReference type="InterPro" id="IPR012347">
    <property type="entry name" value="Ferritin-like"/>
</dbReference>
<keyword evidence="3" id="KW-1185">Reference proteome</keyword>
<dbReference type="AlphaFoldDB" id="A0A2Y9C7V2"/>
<dbReference type="PANTHER" id="PTHR36933:SF1">
    <property type="entry name" value="SLL0788 PROTEIN"/>
    <property type="match status" value="1"/>
</dbReference>
<proteinExistence type="predicted"/>
<dbReference type="PANTHER" id="PTHR36933">
    <property type="entry name" value="SLL0788 PROTEIN"/>
    <property type="match status" value="1"/>
</dbReference>